<dbReference type="OrthoDB" id="6103100at2759"/>
<proteinExistence type="inferred from homology"/>
<gene>
    <name evidence="14" type="ORF">MCOR_53226</name>
</gene>
<sequence length="345" mass="39180">MAAFIAVQDDIQQRKERRPRIFRDRINPIDYMTDIELIERYRIPRNKILEVVDMIKTSIETPTFRSHAIPALLQVLVSLRNYAKGTFYSEVGDLHGISRASVSRCVMRVSHAIVRDIDNIKFPTTKAELSKIKKGFYNIAKVPNVIGAVDGTLIPIIAPKENEPVYVCRKGYHSLNIQAVVDHEMRFTNLVAKFPGSVHDSFMFCNSELGYFFEETQVDGWLLGDSGYALKGYLLTPKLNPSSPAEEKYNKAHAKTRTIVEQAFGVCKSRYRCLHKTGGCLPFTPERSAIVVTAVFKLHNKCIDDKLPLPDLIDEFIDNGDNHIVRDIAPANVQTLRERIIQRFA</sequence>
<dbReference type="GO" id="GO:0016787">
    <property type="term" value="F:hydrolase activity"/>
    <property type="evidence" value="ECO:0007669"/>
    <property type="project" value="UniProtKB-KW"/>
</dbReference>
<comment type="function">
    <text evidence="12">Transposase-derived protein that may have nuclease activity. Does not have transposase activity.</text>
</comment>
<evidence type="ECO:0000256" key="6">
    <source>
        <dbReference type="ARBA" id="ARBA00022490"/>
    </source>
</evidence>
<evidence type="ECO:0000256" key="10">
    <source>
        <dbReference type="ARBA" id="ARBA00023242"/>
    </source>
</evidence>
<evidence type="ECO:0000256" key="7">
    <source>
        <dbReference type="ARBA" id="ARBA00022722"/>
    </source>
</evidence>
<keyword evidence="7" id="KW-0540">Nuclease</keyword>
<evidence type="ECO:0000256" key="4">
    <source>
        <dbReference type="ARBA" id="ARBA00006958"/>
    </source>
</evidence>
<dbReference type="PANTHER" id="PTHR22930:SF227">
    <property type="entry name" value="DDE TNP4 DOMAIN-CONTAINING PROTEIN"/>
    <property type="match status" value="1"/>
</dbReference>
<feature type="domain" description="DDE Tnp4" evidence="13">
    <location>
        <begin position="149"/>
        <end position="300"/>
    </location>
</feature>
<evidence type="ECO:0000259" key="13">
    <source>
        <dbReference type="Pfam" id="PF13359"/>
    </source>
</evidence>
<name>A0A6J8EMR8_MYTCO</name>
<dbReference type="AlphaFoldDB" id="A0A6J8EMR8"/>
<keyword evidence="9 14" id="KW-0378">Hydrolase</keyword>
<evidence type="ECO:0000256" key="1">
    <source>
        <dbReference type="ARBA" id="ARBA00001968"/>
    </source>
</evidence>
<dbReference type="GO" id="GO:0004518">
    <property type="term" value="F:nuclease activity"/>
    <property type="evidence" value="ECO:0007669"/>
    <property type="project" value="UniProtKB-KW"/>
</dbReference>
<evidence type="ECO:0000256" key="5">
    <source>
        <dbReference type="ARBA" id="ARBA00015519"/>
    </source>
</evidence>
<dbReference type="GO" id="GO:0046872">
    <property type="term" value="F:metal ion binding"/>
    <property type="evidence" value="ECO:0007669"/>
    <property type="project" value="UniProtKB-KW"/>
</dbReference>
<evidence type="ECO:0000313" key="15">
    <source>
        <dbReference type="Proteomes" id="UP000507470"/>
    </source>
</evidence>
<keyword evidence="15" id="KW-1185">Reference proteome</keyword>
<evidence type="ECO:0000256" key="11">
    <source>
        <dbReference type="ARBA" id="ARBA00030126"/>
    </source>
</evidence>
<dbReference type="GO" id="GO:0005634">
    <property type="term" value="C:nucleus"/>
    <property type="evidence" value="ECO:0007669"/>
    <property type="project" value="UniProtKB-SubCell"/>
</dbReference>
<dbReference type="EMBL" id="CACVKT020009208">
    <property type="protein sequence ID" value="CAC5421072.1"/>
    <property type="molecule type" value="Genomic_DNA"/>
</dbReference>
<comment type="subcellular location">
    <subcellularLocation>
        <location evidence="3">Cytoplasm</location>
    </subcellularLocation>
    <subcellularLocation>
        <location evidence="2">Nucleus</location>
    </subcellularLocation>
</comment>
<evidence type="ECO:0000313" key="14">
    <source>
        <dbReference type="EMBL" id="CAC5421072.1"/>
    </source>
</evidence>
<evidence type="ECO:0000256" key="3">
    <source>
        <dbReference type="ARBA" id="ARBA00004496"/>
    </source>
</evidence>
<evidence type="ECO:0000256" key="9">
    <source>
        <dbReference type="ARBA" id="ARBA00022801"/>
    </source>
</evidence>
<dbReference type="PRINTS" id="PR02086">
    <property type="entry name" value="PUTNUCHARBI1"/>
</dbReference>
<comment type="cofactor">
    <cofactor evidence="1">
        <name>a divalent metal cation</name>
        <dbReference type="ChEBI" id="CHEBI:60240"/>
    </cofactor>
</comment>
<organism evidence="14 15">
    <name type="scientific">Mytilus coruscus</name>
    <name type="common">Sea mussel</name>
    <dbReference type="NCBI Taxonomy" id="42192"/>
    <lineage>
        <taxon>Eukaryota</taxon>
        <taxon>Metazoa</taxon>
        <taxon>Spiralia</taxon>
        <taxon>Lophotrochozoa</taxon>
        <taxon>Mollusca</taxon>
        <taxon>Bivalvia</taxon>
        <taxon>Autobranchia</taxon>
        <taxon>Pteriomorphia</taxon>
        <taxon>Mytilida</taxon>
        <taxon>Mytiloidea</taxon>
        <taxon>Mytilidae</taxon>
        <taxon>Mytilinae</taxon>
        <taxon>Mytilus</taxon>
    </lineage>
</organism>
<dbReference type="Pfam" id="PF13359">
    <property type="entry name" value="DDE_Tnp_4"/>
    <property type="match status" value="1"/>
</dbReference>
<dbReference type="InterPro" id="IPR026103">
    <property type="entry name" value="HARBI1_animal"/>
</dbReference>
<dbReference type="GO" id="GO:0005737">
    <property type="term" value="C:cytoplasm"/>
    <property type="evidence" value="ECO:0007669"/>
    <property type="project" value="UniProtKB-SubCell"/>
</dbReference>
<reference evidence="14 15" key="1">
    <citation type="submission" date="2020-06" db="EMBL/GenBank/DDBJ databases">
        <authorList>
            <person name="Li R."/>
            <person name="Bekaert M."/>
        </authorList>
    </citation>
    <scope>NUCLEOTIDE SEQUENCE [LARGE SCALE GENOMIC DNA]</scope>
    <source>
        <strain evidence="15">wild</strain>
    </source>
</reference>
<protein>
    <recommendedName>
        <fullName evidence="5">Putative nuclease HARBI1</fullName>
    </recommendedName>
    <alternativeName>
        <fullName evidence="11">Harbinger transposase-derived nuclease</fullName>
    </alternativeName>
</protein>
<evidence type="ECO:0000256" key="12">
    <source>
        <dbReference type="ARBA" id="ARBA00045850"/>
    </source>
</evidence>
<keyword evidence="10" id="KW-0539">Nucleus</keyword>
<keyword evidence="6" id="KW-0963">Cytoplasm</keyword>
<keyword evidence="8" id="KW-0479">Metal-binding</keyword>
<evidence type="ECO:0000256" key="8">
    <source>
        <dbReference type="ARBA" id="ARBA00022723"/>
    </source>
</evidence>
<comment type="similarity">
    <text evidence="4">Belongs to the HARBI1 family.</text>
</comment>
<evidence type="ECO:0000256" key="2">
    <source>
        <dbReference type="ARBA" id="ARBA00004123"/>
    </source>
</evidence>
<dbReference type="InterPro" id="IPR027806">
    <property type="entry name" value="HARBI1_dom"/>
</dbReference>
<dbReference type="PANTHER" id="PTHR22930">
    <property type="match status" value="1"/>
</dbReference>
<dbReference type="Proteomes" id="UP000507470">
    <property type="component" value="Unassembled WGS sequence"/>
</dbReference>
<accession>A0A6J8EMR8</accession>
<dbReference type="InterPro" id="IPR045249">
    <property type="entry name" value="HARBI1-like"/>
</dbReference>